<dbReference type="SUPFAM" id="SSF52738">
    <property type="entry name" value="Methylesterase CheB, C-terminal domain"/>
    <property type="match status" value="1"/>
</dbReference>
<dbReference type="CDD" id="cd16433">
    <property type="entry name" value="CheB"/>
    <property type="match status" value="1"/>
</dbReference>
<dbReference type="Gene3D" id="3.40.50.180">
    <property type="entry name" value="Methylesterase CheB, C-terminal domain"/>
    <property type="match status" value="1"/>
</dbReference>
<name>A0A7C9HUH9_9DEIO</name>
<dbReference type="InterPro" id="IPR000673">
    <property type="entry name" value="Sig_transdc_resp-reg_Me-estase"/>
</dbReference>
<comment type="catalytic activity">
    <reaction evidence="3">
        <text>[protein]-L-glutamate 5-O-methyl ester + H2O = L-glutamyl-[protein] + methanol + H(+)</text>
        <dbReference type="Rhea" id="RHEA:23236"/>
        <dbReference type="Rhea" id="RHEA-COMP:10208"/>
        <dbReference type="Rhea" id="RHEA-COMP:10311"/>
        <dbReference type="ChEBI" id="CHEBI:15377"/>
        <dbReference type="ChEBI" id="CHEBI:15378"/>
        <dbReference type="ChEBI" id="CHEBI:17790"/>
        <dbReference type="ChEBI" id="CHEBI:29973"/>
        <dbReference type="ChEBI" id="CHEBI:82795"/>
        <dbReference type="EC" id="3.1.1.61"/>
    </reaction>
</comment>
<sequence length="338" mass="36361">MVSAPIVVVGASAGGIEALQALVAGLPHDFPAAVCVVLHLNASTPSALPDILSRAGPLPAHHPSDGEAIRPGCIYVAPPDHHLLVDGDRLGIKKGPKESRFRPAVDALFRSAAHTRAPNVIGVVLSGVLDDGTSGLWNIKRLGGLAVVQDPAEAAFSDMPRHALEQVEVDYQARARDMGALLARLIRDSAPAQTEVGMSEQERGRLKMEVQMAAEGPESPASVGRLGPYTPFTCPECHGAMVQIQEEEALRFRCHTGHGYTAHALLAELSESIEDKLYQTQRVMEESFLLLERLGQRLPGARAEALLNQAQLLEQRANLLHRLVLTYTPLADEEPLPE</sequence>
<dbReference type="EC" id="3.1.1.61" evidence="2"/>
<feature type="domain" description="CheB-type methylesterase" evidence="5">
    <location>
        <begin position="1"/>
        <end position="189"/>
    </location>
</feature>
<reference evidence="6 7" key="1">
    <citation type="submission" date="2019-12" db="EMBL/GenBank/DDBJ databases">
        <title>Deinococcus sp. HMF7620 Genome sequencing and assembly.</title>
        <authorList>
            <person name="Kang H."/>
            <person name="Kim H."/>
            <person name="Joh K."/>
        </authorList>
    </citation>
    <scope>NUCLEOTIDE SEQUENCE [LARGE SCALE GENOMIC DNA]</scope>
    <source>
        <strain evidence="6 7">HMF7620</strain>
    </source>
</reference>
<evidence type="ECO:0000259" key="5">
    <source>
        <dbReference type="PROSITE" id="PS50122"/>
    </source>
</evidence>
<feature type="active site" evidence="4">
    <location>
        <position position="12"/>
    </location>
</feature>
<organism evidence="6 7">
    <name type="scientific">Deinococcus arboris</name>
    <dbReference type="NCBI Taxonomy" id="2682977"/>
    <lineage>
        <taxon>Bacteria</taxon>
        <taxon>Thermotogati</taxon>
        <taxon>Deinococcota</taxon>
        <taxon>Deinococci</taxon>
        <taxon>Deinococcales</taxon>
        <taxon>Deinococcaceae</taxon>
        <taxon>Deinococcus</taxon>
    </lineage>
</organism>
<evidence type="ECO:0000256" key="4">
    <source>
        <dbReference type="PROSITE-ProRule" id="PRU00050"/>
    </source>
</evidence>
<protein>
    <recommendedName>
        <fullName evidence="2">protein-glutamate methylesterase</fullName>
        <ecNumber evidence="2">3.1.1.61</ecNumber>
    </recommendedName>
</protein>
<dbReference type="InterPro" id="IPR035909">
    <property type="entry name" value="CheB_C"/>
</dbReference>
<dbReference type="GO" id="GO:0006935">
    <property type="term" value="P:chemotaxis"/>
    <property type="evidence" value="ECO:0007669"/>
    <property type="project" value="UniProtKB-UniRule"/>
</dbReference>
<dbReference type="InterPro" id="IPR011247">
    <property type="entry name" value="Chemotax_prot-Glu_Me-esterase"/>
</dbReference>
<dbReference type="GO" id="GO:0005737">
    <property type="term" value="C:cytoplasm"/>
    <property type="evidence" value="ECO:0007669"/>
    <property type="project" value="InterPro"/>
</dbReference>
<accession>A0A7C9HUH9</accession>
<dbReference type="EMBL" id="WQLB01000059">
    <property type="protein sequence ID" value="MVN89393.1"/>
    <property type="molecule type" value="Genomic_DNA"/>
</dbReference>
<proteinExistence type="predicted"/>
<dbReference type="GO" id="GO:0000156">
    <property type="term" value="F:phosphorelay response regulator activity"/>
    <property type="evidence" value="ECO:0007669"/>
    <property type="project" value="InterPro"/>
</dbReference>
<feature type="active site" evidence="4">
    <location>
        <position position="39"/>
    </location>
</feature>
<gene>
    <name evidence="6" type="ORF">GO986_21905</name>
</gene>
<dbReference type="Proteomes" id="UP000483286">
    <property type="component" value="Unassembled WGS sequence"/>
</dbReference>
<dbReference type="Pfam" id="PF01339">
    <property type="entry name" value="CheB_methylest"/>
    <property type="match status" value="1"/>
</dbReference>
<evidence type="ECO:0000256" key="3">
    <source>
        <dbReference type="ARBA" id="ARBA00048267"/>
    </source>
</evidence>
<feature type="active site" evidence="4">
    <location>
        <position position="131"/>
    </location>
</feature>
<dbReference type="PANTHER" id="PTHR42872:SF6">
    <property type="entry name" value="PROTEIN-GLUTAMATE METHYLESTERASE_PROTEIN-GLUTAMINE GLUTAMINASE"/>
    <property type="match status" value="1"/>
</dbReference>
<keyword evidence="7" id="KW-1185">Reference proteome</keyword>
<dbReference type="PIRSF" id="PIRSF036461">
    <property type="entry name" value="Chmtx_methlestr"/>
    <property type="match status" value="1"/>
</dbReference>
<evidence type="ECO:0000256" key="2">
    <source>
        <dbReference type="ARBA" id="ARBA00039140"/>
    </source>
</evidence>
<dbReference type="AlphaFoldDB" id="A0A7C9HUH9"/>
<evidence type="ECO:0000256" key="1">
    <source>
        <dbReference type="ARBA" id="ARBA00022801"/>
    </source>
</evidence>
<evidence type="ECO:0000313" key="6">
    <source>
        <dbReference type="EMBL" id="MVN89393.1"/>
    </source>
</evidence>
<dbReference type="PANTHER" id="PTHR42872">
    <property type="entry name" value="PROTEIN-GLUTAMATE METHYLESTERASE/PROTEIN-GLUTAMINE GLUTAMINASE"/>
    <property type="match status" value="1"/>
</dbReference>
<dbReference type="GO" id="GO:0008984">
    <property type="term" value="F:protein-glutamate methylesterase activity"/>
    <property type="evidence" value="ECO:0007669"/>
    <property type="project" value="UniProtKB-EC"/>
</dbReference>
<dbReference type="RefSeq" id="WP_157461650.1">
    <property type="nucleotide sequence ID" value="NZ_WQLB01000059.1"/>
</dbReference>
<keyword evidence="4" id="KW-0145">Chemotaxis</keyword>
<comment type="caution">
    <text evidence="6">The sequence shown here is derived from an EMBL/GenBank/DDBJ whole genome shotgun (WGS) entry which is preliminary data.</text>
</comment>
<keyword evidence="1 4" id="KW-0378">Hydrolase</keyword>
<dbReference type="PROSITE" id="PS50122">
    <property type="entry name" value="CHEB"/>
    <property type="match status" value="1"/>
</dbReference>
<evidence type="ECO:0000313" key="7">
    <source>
        <dbReference type="Proteomes" id="UP000483286"/>
    </source>
</evidence>